<proteinExistence type="predicted"/>
<evidence type="ECO:0000313" key="2">
    <source>
        <dbReference type="Proteomes" id="UP000663879"/>
    </source>
</evidence>
<dbReference type="OrthoDB" id="426210at2759"/>
<organism evidence="1 2">
    <name type="scientific">Brachionus calyciflorus</name>
    <dbReference type="NCBI Taxonomy" id="104777"/>
    <lineage>
        <taxon>Eukaryota</taxon>
        <taxon>Metazoa</taxon>
        <taxon>Spiralia</taxon>
        <taxon>Gnathifera</taxon>
        <taxon>Rotifera</taxon>
        <taxon>Eurotatoria</taxon>
        <taxon>Monogononta</taxon>
        <taxon>Pseudotrocha</taxon>
        <taxon>Ploima</taxon>
        <taxon>Brachionidae</taxon>
        <taxon>Brachionus</taxon>
    </lineage>
</organism>
<reference evidence="1" key="1">
    <citation type="submission" date="2021-02" db="EMBL/GenBank/DDBJ databases">
        <authorList>
            <person name="Nowell W R."/>
        </authorList>
    </citation>
    <scope>NUCLEOTIDE SEQUENCE</scope>
    <source>
        <strain evidence="1">Ploen Becks lab</strain>
    </source>
</reference>
<name>A0A813MCD8_9BILA</name>
<gene>
    <name evidence="1" type="ORF">OXX778_LOCUS1909</name>
</gene>
<comment type="caution">
    <text evidence="1">The sequence shown here is derived from an EMBL/GenBank/DDBJ whole genome shotgun (WGS) entry which is preliminary data.</text>
</comment>
<accession>A0A813MCD8</accession>
<keyword evidence="2" id="KW-1185">Reference proteome</keyword>
<sequence length="229" mass="27116">MIIYPFQSVSLSYADDLKLCGKVKSKLEGSHELQKDLDVLYEWSRVWSTELNLSKCKAMYICGKCLQRRATKLVKSIKDKPYDWRLNFLNLQNLEERRVRGDLIQMYKLINGLEKVKLVNGINYAQLIYIYFLIPTEKEGKHFSYHNHQLYNKLKERDIYGITIWRCRKYYSKSKYHEDVKDAKVTMLVGRNSEKENIRASKGPVHFTPIVPISKFYYIDAPTANHFIK</sequence>
<dbReference type="Proteomes" id="UP000663879">
    <property type="component" value="Unassembled WGS sequence"/>
</dbReference>
<evidence type="ECO:0000313" key="1">
    <source>
        <dbReference type="EMBL" id="CAF0718124.1"/>
    </source>
</evidence>
<dbReference type="EMBL" id="CAJNOC010000135">
    <property type="protein sequence ID" value="CAF0718124.1"/>
    <property type="molecule type" value="Genomic_DNA"/>
</dbReference>
<protein>
    <recommendedName>
        <fullName evidence="3">Reverse transcriptase domain-containing protein</fullName>
    </recommendedName>
</protein>
<dbReference type="AlphaFoldDB" id="A0A813MCD8"/>
<evidence type="ECO:0008006" key="3">
    <source>
        <dbReference type="Google" id="ProtNLM"/>
    </source>
</evidence>